<accession>A0A286GAG6</accession>
<name>A0A286GAG6_9PROT</name>
<feature type="region of interest" description="Disordered" evidence="1">
    <location>
        <begin position="92"/>
        <end position="114"/>
    </location>
</feature>
<dbReference type="AlphaFoldDB" id="A0A286GAG6"/>
<evidence type="ECO:0000256" key="1">
    <source>
        <dbReference type="SAM" id="MobiDB-lite"/>
    </source>
</evidence>
<gene>
    <name evidence="2" type="ORF">SAMN05421508_102484</name>
</gene>
<evidence type="ECO:0000313" key="2">
    <source>
        <dbReference type="EMBL" id="SOD92537.1"/>
    </source>
</evidence>
<evidence type="ECO:0000313" key="3">
    <source>
        <dbReference type="Proteomes" id="UP000219621"/>
    </source>
</evidence>
<keyword evidence="3" id="KW-1185">Reference proteome</keyword>
<organism evidence="2 3">
    <name type="scientific">Caenispirillum bisanense</name>
    <dbReference type="NCBI Taxonomy" id="414052"/>
    <lineage>
        <taxon>Bacteria</taxon>
        <taxon>Pseudomonadati</taxon>
        <taxon>Pseudomonadota</taxon>
        <taxon>Alphaproteobacteria</taxon>
        <taxon>Rhodospirillales</taxon>
        <taxon>Novispirillaceae</taxon>
        <taxon>Caenispirillum</taxon>
    </lineage>
</organism>
<reference evidence="2 3" key="1">
    <citation type="submission" date="2017-09" db="EMBL/GenBank/DDBJ databases">
        <authorList>
            <person name="Ehlers B."/>
            <person name="Leendertz F.H."/>
        </authorList>
    </citation>
    <scope>NUCLEOTIDE SEQUENCE [LARGE SCALE GENOMIC DNA]</scope>
    <source>
        <strain evidence="2 3">USBA 140</strain>
    </source>
</reference>
<protein>
    <submittedName>
        <fullName evidence="2">Uncharacterized protein</fullName>
    </submittedName>
</protein>
<proteinExistence type="predicted"/>
<feature type="compositionally biased region" description="Acidic residues" evidence="1">
    <location>
        <begin position="97"/>
        <end position="114"/>
    </location>
</feature>
<dbReference type="EMBL" id="OCNJ01000002">
    <property type="protein sequence ID" value="SOD92537.1"/>
    <property type="molecule type" value="Genomic_DNA"/>
</dbReference>
<sequence>MTLDDLKGSLAARLPERAAAAVAAYDAFSATPAPDDAKGFAAHHAACKAALAHVEVLVKLLRWAAPPAVPAAAAGGAGGGDDDLARLIAAARSAMTEDADPDDDFAPDDDDRDD</sequence>
<dbReference type="Proteomes" id="UP000219621">
    <property type="component" value="Unassembled WGS sequence"/>
</dbReference>
<dbReference type="RefSeq" id="WP_097278225.1">
    <property type="nucleotide sequence ID" value="NZ_OCNJ01000002.1"/>
</dbReference>